<name>A0ABW9P950_9LACO</name>
<feature type="transmembrane region" description="Helical" evidence="1">
    <location>
        <begin position="155"/>
        <end position="179"/>
    </location>
</feature>
<protein>
    <recommendedName>
        <fullName evidence="4">Yip1 domain-containing protein</fullName>
    </recommendedName>
</protein>
<keyword evidence="1" id="KW-0472">Membrane</keyword>
<keyword evidence="1" id="KW-0812">Transmembrane</keyword>
<dbReference type="EMBL" id="VDFN01000010">
    <property type="protein sequence ID" value="MQS45810.1"/>
    <property type="molecule type" value="Genomic_DNA"/>
</dbReference>
<evidence type="ECO:0000256" key="1">
    <source>
        <dbReference type="SAM" id="Phobius"/>
    </source>
</evidence>
<evidence type="ECO:0000313" key="3">
    <source>
        <dbReference type="Proteomes" id="UP000436655"/>
    </source>
</evidence>
<comment type="caution">
    <text evidence="2">The sequence shown here is derived from an EMBL/GenBank/DDBJ whole genome shotgun (WGS) entry which is preliminary data.</text>
</comment>
<reference evidence="2 3" key="1">
    <citation type="journal article" date="2019" name="Syst. Appl. Microbiol.">
        <title>Polyphasic characterization of two novel Lactobacillus spp. isolated from blown salami packages: Description of Lactobacillus halodurans sp. nov. and Lactobacillus salsicarnum sp. nov.</title>
        <authorList>
            <person name="Schuster J.A."/>
            <person name="Klingl A."/>
            <person name="Vogel R.F."/>
            <person name="Ehrmann M.A."/>
        </authorList>
    </citation>
    <scope>NUCLEOTIDE SEQUENCE [LARGE SCALE GENOMIC DNA]</scope>
    <source>
        <strain evidence="2 3">TMW 1.2098</strain>
    </source>
</reference>
<organism evidence="2 3">
    <name type="scientific">Companilactobacillus mishanensis</name>
    <dbReference type="NCBI Taxonomy" id="2486008"/>
    <lineage>
        <taxon>Bacteria</taxon>
        <taxon>Bacillati</taxon>
        <taxon>Bacillota</taxon>
        <taxon>Bacilli</taxon>
        <taxon>Lactobacillales</taxon>
        <taxon>Lactobacillaceae</taxon>
        <taxon>Companilactobacillus</taxon>
    </lineage>
</organism>
<accession>A0ABW9P950</accession>
<feature type="transmembrane region" description="Helical" evidence="1">
    <location>
        <begin position="80"/>
        <end position="104"/>
    </location>
</feature>
<feature type="transmembrane region" description="Helical" evidence="1">
    <location>
        <begin position="191"/>
        <end position="219"/>
    </location>
</feature>
<keyword evidence="3" id="KW-1185">Reference proteome</keyword>
<feature type="transmembrane region" description="Helical" evidence="1">
    <location>
        <begin position="27"/>
        <end position="49"/>
    </location>
</feature>
<dbReference type="RefSeq" id="WP_125706242.1">
    <property type="nucleotide sequence ID" value="NZ_JBHTOO010000024.1"/>
</dbReference>
<evidence type="ECO:0000313" key="2">
    <source>
        <dbReference type="EMBL" id="MQS45810.1"/>
    </source>
</evidence>
<dbReference type="Proteomes" id="UP000436655">
    <property type="component" value="Unassembled WGS sequence"/>
</dbReference>
<sequence>MKSIFGFFDWYNHSLKRPSDVQYSGKSYPIISVLINVLLVAVSVTFIVTKVQESMARAMIGMTRMVSNNSAVHPAVPNPFLTFGILFASLLIAKLLYLVMAYLIKRWCIGKGKGFFDLFNSIVSRSNSMIIISIIVALFVVFATPESVLEMLRPWYLYTLLALFTLSNVIWQGSIIVTIVMDEGKAKFDKFYIAILALISTTIVSVLISVLAMAIIHFIK</sequence>
<gene>
    <name evidence="2" type="ORF">FHL03_09965</name>
</gene>
<feature type="transmembrane region" description="Helical" evidence="1">
    <location>
        <begin position="125"/>
        <end position="143"/>
    </location>
</feature>
<keyword evidence="1" id="KW-1133">Transmembrane helix</keyword>
<proteinExistence type="predicted"/>
<evidence type="ECO:0008006" key="4">
    <source>
        <dbReference type="Google" id="ProtNLM"/>
    </source>
</evidence>